<dbReference type="OrthoDB" id="6143670at2759"/>
<dbReference type="GO" id="GO:0005886">
    <property type="term" value="C:plasma membrane"/>
    <property type="evidence" value="ECO:0007669"/>
    <property type="project" value="TreeGrafter"/>
</dbReference>
<evidence type="ECO:0000259" key="6">
    <source>
        <dbReference type="PROSITE" id="PS50835"/>
    </source>
</evidence>
<keyword evidence="3" id="KW-1015">Disulfide bond</keyword>
<dbReference type="Gene3D" id="2.60.40.10">
    <property type="entry name" value="Immunoglobulins"/>
    <property type="match status" value="2"/>
</dbReference>
<evidence type="ECO:0000313" key="7">
    <source>
        <dbReference type="EMBL" id="VDI68379.1"/>
    </source>
</evidence>
<evidence type="ECO:0000313" key="8">
    <source>
        <dbReference type="Proteomes" id="UP000596742"/>
    </source>
</evidence>
<dbReference type="PANTHER" id="PTHR11640">
    <property type="entry name" value="NEPHRIN"/>
    <property type="match status" value="1"/>
</dbReference>
<name>A0A8B6GTF8_MYTGA</name>
<proteinExistence type="predicted"/>
<dbReference type="GO" id="GO:0098609">
    <property type="term" value="P:cell-cell adhesion"/>
    <property type="evidence" value="ECO:0007669"/>
    <property type="project" value="TreeGrafter"/>
</dbReference>
<dbReference type="PROSITE" id="PS50835">
    <property type="entry name" value="IG_LIKE"/>
    <property type="match status" value="1"/>
</dbReference>
<feature type="domain" description="Ig-like" evidence="6">
    <location>
        <begin position="99"/>
        <end position="194"/>
    </location>
</feature>
<dbReference type="InterPro" id="IPR036179">
    <property type="entry name" value="Ig-like_dom_sf"/>
</dbReference>
<dbReference type="InterPro" id="IPR051275">
    <property type="entry name" value="Cell_adhesion_signaling"/>
</dbReference>
<evidence type="ECO:0000256" key="2">
    <source>
        <dbReference type="ARBA" id="ARBA00023136"/>
    </source>
</evidence>
<accession>A0A8B6GTF8</accession>
<sequence>MYFFFYKTDNQHLAISYSPNKVYEGQSVTLCCCSERLTKSMALWRGLDTLPLSSKNDTKVNCQKFMNFSRNDSVVYRCFVVNKSGIFNDEVQIEVSYPPDIPDQNIIFTENDASRTLQCLAHGVPSNYTYGQWKHQSNFGKHIRYLNSCADGRVILPEITNKNKRYQDSGIYICTASNGVIASTGNSFQNGKIFVTANGPPIFLDKIEKKQYGDPRKIFSLAFVVYTKSEIEHYTVKPENTHDVPATIQMTSLNSTLIFHGTEISVEAIEVVLNFKLLSYDNSHTYSVTLCNGHGNNSFVVEIKPLEVGEIVTLGSKVAIVIILVISAMCVPVAVAT</sequence>
<dbReference type="AlphaFoldDB" id="A0A8B6GTF8"/>
<evidence type="ECO:0000256" key="3">
    <source>
        <dbReference type="ARBA" id="ARBA00023157"/>
    </source>
</evidence>
<dbReference type="SUPFAM" id="SSF48726">
    <property type="entry name" value="Immunoglobulin"/>
    <property type="match status" value="2"/>
</dbReference>
<dbReference type="InterPro" id="IPR007110">
    <property type="entry name" value="Ig-like_dom"/>
</dbReference>
<dbReference type="GO" id="GO:0005911">
    <property type="term" value="C:cell-cell junction"/>
    <property type="evidence" value="ECO:0007669"/>
    <property type="project" value="TreeGrafter"/>
</dbReference>
<comment type="caution">
    <text evidence="7">The sequence shown here is derived from an EMBL/GenBank/DDBJ whole genome shotgun (WGS) entry which is preliminary data.</text>
</comment>
<evidence type="ECO:0000256" key="1">
    <source>
        <dbReference type="ARBA" id="ARBA00004479"/>
    </source>
</evidence>
<dbReference type="SMART" id="SM00409">
    <property type="entry name" value="IG"/>
    <property type="match status" value="2"/>
</dbReference>
<dbReference type="PANTHER" id="PTHR11640:SF31">
    <property type="entry name" value="IRREGULAR CHIASM C-ROUGHEST PROTEIN-RELATED"/>
    <property type="match status" value="1"/>
</dbReference>
<dbReference type="EMBL" id="UYJE01008898">
    <property type="protein sequence ID" value="VDI68379.1"/>
    <property type="molecule type" value="Genomic_DNA"/>
</dbReference>
<gene>
    <name evidence="7" type="ORF">MGAL_10B090916</name>
</gene>
<evidence type="ECO:0000256" key="4">
    <source>
        <dbReference type="ARBA" id="ARBA00023180"/>
    </source>
</evidence>
<keyword evidence="8" id="KW-1185">Reference proteome</keyword>
<keyword evidence="5" id="KW-0393">Immunoglobulin domain</keyword>
<dbReference type="GO" id="GO:0050839">
    <property type="term" value="F:cell adhesion molecule binding"/>
    <property type="evidence" value="ECO:0007669"/>
    <property type="project" value="TreeGrafter"/>
</dbReference>
<organism evidence="7 8">
    <name type="scientific">Mytilus galloprovincialis</name>
    <name type="common">Mediterranean mussel</name>
    <dbReference type="NCBI Taxonomy" id="29158"/>
    <lineage>
        <taxon>Eukaryota</taxon>
        <taxon>Metazoa</taxon>
        <taxon>Spiralia</taxon>
        <taxon>Lophotrochozoa</taxon>
        <taxon>Mollusca</taxon>
        <taxon>Bivalvia</taxon>
        <taxon>Autobranchia</taxon>
        <taxon>Pteriomorphia</taxon>
        <taxon>Mytilida</taxon>
        <taxon>Mytiloidea</taxon>
        <taxon>Mytilidae</taxon>
        <taxon>Mytilinae</taxon>
        <taxon>Mytilus</taxon>
    </lineage>
</organism>
<comment type="subcellular location">
    <subcellularLocation>
        <location evidence="1">Membrane</location>
        <topology evidence="1">Single-pass type I membrane protein</topology>
    </subcellularLocation>
</comment>
<reference evidence="7" key="1">
    <citation type="submission" date="2018-11" db="EMBL/GenBank/DDBJ databases">
        <authorList>
            <person name="Alioto T."/>
            <person name="Alioto T."/>
        </authorList>
    </citation>
    <scope>NUCLEOTIDE SEQUENCE</scope>
</reference>
<dbReference type="InterPro" id="IPR013783">
    <property type="entry name" value="Ig-like_fold"/>
</dbReference>
<keyword evidence="4" id="KW-0325">Glycoprotein</keyword>
<protein>
    <recommendedName>
        <fullName evidence="6">Ig-like domain-containing protein</fullName>
    </recommendedName>
</protein>
<dbReference type="Proteomes" id="UP000596742">
    <property type="component" value="Unassembled WGS sequence"/>
</dbReference>
<dbReference type="InterPro" id="IPR003599">
    <property type="entry name" value="Ig_sub"/>
</dbReference>
<evidence type="ECO:0000256" key="5">
    <source>
        <dbReference type="ARBA" id="ARBA00023319"/>
    </source>
</evidence>
<keyword evidence="2" id="KW-0472">Membrane</keyword>
<feature type="non-terminal residue" evidence="7">
    <location>
        <position position="1"/>
    </location>
</feature>